<name>A0A835MYD0_9ROSI</name>
<dbReference type="GO" id="GO:0042545">
    <property type="term" value="P:cell wall modification"/>
    <property type="evidence" value="ECO:0007669"/>
    <property type="project" value="InterPro"/>
</dbReference>
<dbReference type="AlphaFoldDB" id="A0A835MYD0"/>
<dbReference type="Pfam" id="PF01095">
    <property type="entry name" value="Pectinesterase"/>
    <property type="match status" value="1"/>
</dbReference>
<proteinExistence type="predicted"/>
<evidence type="ECO:0000313" key="6">
    <source>
        <dbReference type="Proteomes" id="UP000657918"/>
    </source>
</evidence>
<gene>
    <name evidence="5" type="ORF">SADUNF_Sadunf04G0012000</name>
</gene>
<dbReference type="InterPro" id="IPR012334">
    <property type="entry name" value="Pectin_lyas_fold"/>
</dbReference>
<dbReference type="GO" id="GO:0030599">
    <property type="term" value="F:pectinesterase activity"/>
    <property type="evidence" value="ECO:0007669"/>
    <property type="project" value="InterPro"/>
</dbReference>
<accession>A0A835MYD0</accession>
<keyword evidence="6" id="KW-1185">Reference proteome</keyword>
<evidence type="ECO:0000256" key="2">
    <source>
        <dbReference type="ARBA" id="ARBA00022512"/>
    </source>
</evidence>
<feature type="domain" description="Pectinesterase catalytic" evidence="4">
    <location>
        <begin position="28"/>
        <end position="55"/>
    </location>
</feature>
<evidence type="ECO:0000256" key="1">
    <source>
        <dbReference type="ARBA" id="ARBA00004191"/>
    </source>
</evidence>
<reference evidence="5 6" key="1">
    <citation type="submission" date="2020-10" db="EMBL/GenBank/DDBJ databases">
        <title>Plant Genome Project.</title>
        <authorList>
            <person name="Zhang R.-G."/>
        </authorList>
    </citation>
    <scope>NUCLEOTIDE SEQUENCE [LARGE SCALE GENOMIC DNA]</scope>
    <source>
        <strain evidence="5">FAFU-HL-1</strain>
        <tissue evidence="5">Leaf</tissue>
    </source>
</reference>
<evidence type="ECO:0000313" key="5">
    <source>
        <dbReference type="EMBL" id="KAF9683422.1"/>
    </source>
</evidence>
<comment type="subcellular location">
    <subcellularLocation>
        <location evidence="1">Secreted</location>
        <location evidence="1">Cell wall</location>
    </subcellularLocation>
</comment>
<dbReference type="Gene3D" id="2.160.20.10">
    <property type="entry name" value="Single-stranded right-handed beta-helix, Pectin lyase-like"/>
    <property type="match status" value="1"/>
</dbReference>
<keyword evidence="2" id="KW-0964">Secreted</keyword>
<evidence type="ECO:0000256" key="3">
    <source>
        <dbReference type="ARBA" id="ARBA00022801"/>
    </source>
</evidence>
<evidence type="ECO:0000259" key="4">
    <source>
        <dbReference type="Pfam" id="PF01095"/>
    </source>
</evidence>
<comment type="caution">
    <text evidence="5">The sequence shown here is derived from an EMBL/GenBank/DDBJ whole genome shotgun (WGS) entry which is preliminary data.</text>
</comment>
<protein>
    <recommendedName>
        <fullName evidence="4">Pectinesterase catalytic domain-containing protein</fullName>
    </recommendedName>
</protein>
<dbReference type="Proteomes" id="UP000657918">
    <property type="component" value="Chromosome 4"/>
</dbReference>
<sequence length="62" mass="7129">MDSEPKIFGYKTPLGHRNNKTLRVGADQFIINLCRIAGTVDFIFDNADVVLQYCKQAHEWTE</sequence>
<keyword evidence="3" id="KW-0378">Hydrolase</keyword>
<organism evidence="5 6">
    <name type="scientific">Salix dunnii</name>
    <dbReference type="NCBI Taxonomy" id="1413687"/>
    <lineage>
        <taxon>Eukaryota</taxon>
        <taxon>Viridiplantae</taxon>
        <taxon>Streptophyta</taxon>
        <taxon>Embryophyta</taxon>
        <taxon>Tracheophyta</taxon>
        <taxon>Spermatophyta</taxon>
        <taxon>Magnoliopsida</taxon>
        <taxon>eudicotyledons</taxon>
        <taxon>Gunneridae</taxon>
        <taxon>Pentapetalae</taxon>
        <taxon>rosids</taxon>
        <taxon>fabids</taxon>
        <taxon>Malpighiales</taxon>
        <taxon>Salicaceae</taxon>
        <taxon>Saliceae</taxon>
        <taxon>Salix</taxon>
    </lineage>
</organism>
<dbReference type="InterPro" id="IPR000070">
    <property type="entry name" value="Pectinesterase_cat"/>
</dbReference>
<keyword evidence="2" id="KW-0134">Cell wall</keyword>
<dbReference type="EMBL" id="JADGMS010000004">
    <property type="protein sequence ID" value="KAF9683422.1"/>
    <property type="molecule type" value="Genomic_DNA"/>
</dbReference>